<dbReference type="OrthoDB" id="3837916at2"/>
<dbReference type="STRING" id="295108.HT99x_01276"/>
<dbReference type="EMBL" id="LKAJ02000001">
    <property type="protein sequence ID" value="MCS5711455.1"/>
    <property type="molecule type" value="Genomic_DNA"/>
</dbReference>
<evidence type="ECO:0000313" key="3">
    <source>
        <dbReference type="Proteomes" id="UP000051497"/>
    </source>
</evidence>
<dbReference type="AlphaFoldDB" id="A0A0Q9YX31"/>
<protein>
    <submittedName>
        <fullName evidence="1">Uncharacterized protein</fullName>
    </submittedName>
</protein>
<evidence type="ECO:0000313" key="1">
    <source>
        <dbReference type="EMBL" id="KRG21524.1"/>
    </source>
</evidence>
<sequence>MDFYIGGYFIVQGSTPSHLANPSMRLDEAMLPLRIWSLSNCICHIHPIVECLSWVNDNDKPNKLERYQKALKLTSSELKQFMTECDDLFKQNKLGWQEMFFEPEPAMTFAKKYLSWVPDIKILQIATTAEYRDIILESENPSNQAVGLTGVYECLQAGKISNHLDHFRGFEILGFETGVFHSFYCDNFHVEISKSLNIQLNQYGLISDLTDAIKANDYIDDPEHGAESAYWLPWAITEITTR</sequence>
<name>A0A0Q9YX31_9GAMM</name>
<dbReference type="RefSeq" id="WP_075065907.1">
    <property type="nucleotide sequence ID" value="NZ_LKAJ02000001.1"/>
</dbReference>
<gene>
    <name evidence="2" type="ORF">HT99x_008405</name>
    <name evidence="1" type="ORF">HT99x_01276</name>
</gene>
<organism evidence="1">
    <name type="scientific">Candidatus Berkiella aquae</name>
    <dbReference type="NCBI Taxonomy" id="295108"/>
    <lineage>
        <taxon>Bacteria</taxon>
        <taxon>Pseudomonadati</taxon>
        <taxon>Pseudomonadota</taxon>
        <taxon>Gammaproteobacteria</taxon>
        <taxon>Candidatus Berkiellales</taxon>
        <taxon>Candidatus Berkiellaceae</taxon>
        <taxon>Candidatus Berkiella</taxon>
    </lineage>
</organism>
<dbReference type="EMBL" id="LKAJ01000004">
    <property type="protein sequence ID" value="KRG21524.1"/>
    <property type="molecule type" value="Genomic_DNA"/>
</dbReference>
<reference evidence="2" key="3">
    <citation type="submission" date="2021-06" db="EMBL/GenBank/DDBJ databases">
        <title>Genomic Description and Analysis of Intracellular Bacteria, Candidatus Berkiella cookevillensis and Candidatus Berkiella aquae.</title>
        <authorList>
            <person name="Kidane D.T."/>
            <person name="Mehari Y.T."/>
            <person name="Rice F.C."/>
            <person name="Arivett B.A."/>
            <person name="Farone A.L."/>
            <person name="Berk S.G."/>
            <person name="Farone M.B."/>
        </authorList>
    </citation>
    <scope>NUCLEOTIDE SEQUENCE</scope>
    <source>
        <strain evidence="2">HT99</strain>
    </source>
</reference>
<evidence type="ECO:0000313" key="2">
    <source>
        <dbReference type="EMBL" id="MCS5711455.1"/>
    </source>
</evidence>
<comment type="caution">
    <text evidence="1">The sequence shown here is derived from an EMBL/GenBank/DDBJ whole genome shotgun (WGS) entry which is preliminary data.</text>
</comment>
<keyword evidence="3" id="KW-1185">Reference proteome</keyword>
<reference evidence="1" key="1">
    <citation type="submission" date="2015-09" db="EMBL/GenBank/DDBJ databases">
        <title>Draft Genome Sequences of Two Novel Amoeba-resistant Intranuclear Bacteria, Candidatus Berkiella cookevillensis and Candidatus Berkiella aquae.</title>
        <authorList>
            <person name="Mehari Y.T."/>
            <person name="Arivett B.A."/>
            <person name="Farone A.L."/>
            <person name="Gunderson J.H."/>
            <person name="Farone M.B."/>
        </authorList>
    </citation>
    <scope>NUCLEOTIDE SEQUENCE [LARGE SCALE GENOMIC DNA]</scope>
    <source>
        <strain evidence="1">HT99</strain>
    </source>
</reference>
<reference evidence="2" key="2">
    <citation type="journal article" date="2016" name="Genome Announc.">
        <title>Draft Genome Sequences of Two Novel Amoeba-Resistant Intranuclear Bacteria, 'Candidatus Berkiella cookevillensis' and 'Candidatus Berkiella aquae'.</title>
        <authorList>
            <person name="Mehari Y.T."/>
            <person name="Arivett B.A."/>
            <person name="Farone A.L."/>
            <person name="Gunderson J.H."/>
            <person name="Farone M.B."/>
        </authorList>
    </citation>
    <scope>NUCLEOTIDE SEQUENCE</scope>
    <source>
        <strain evidence="2">HT99</strain>
    </source>
</reference>
<proteinExistence type="predicted"/>
<accession>A0A0Q9YX31</accession>
<dbReference type="Proteomes" id="UP000051497">
    <property type="component" value="Unassembled WGS sequence"/>
</dbReference>